<keyword evidence="5" id="KW-1185">Reference proteome</keyword>
<dbReference type="OrthoDB" id="10630412at2759"/>
<sequence length="185" mass="20799">MYFVPGIIVGSISAADYVRNRPTYTNTSCHLLSYSFYTHTCQTDAENPSEYTCFNEQFLVSYTIFNGTILNSTFSSNDNSQQHSQVSIGSHYPCFYQQGDVATVKWDRPDWKTPLIRLCIFFGIFGFLFAMMILNVTYIAIGLPFGKNSCASNDIALVEQQSTTQPNPSETNPHITGYNPTILFS</sequence>
<keyword evidence="2" id="KW-0812">Transmembrane</keyword>
<comment type="caution">
    <text evidence="4">The sequence shown here is derived from an EMBL/GenBank/DDBJ whole genome shotgun (WGS) entry which is preliminary data.</text>
</comment>
<dbReference type="EMBL" id="CAJNOJ010000105">
    <property type="protein sequence ID" value="CAF1121361.1"/>
    <property type="molecule type" value="Genomic_DNA"/>
</dbReference>
<dbReference type="AlphaFoldDB" id="A0A814QLW5"/>
<evidence type="ECO:0000313" key="3">
    <source>
        <dbReference type="EMBL" id="CAF0820356.1"/>
    </source>
</evidence>
<organism evidence="4 6">
    <name type="scientific">Adineta ricciae</name>
    <name type="common">Rotifer</name>
    <dbReference type="NCBI Taxonomy" id="249248"/>
    <lineage>
        <taxon>Eukaryota</taxon>
        <taxon>Metazoa</taxon>
        <taxon>Spiralia</taxon>
        <taxon>Gnathifera</taxon>
        <taxon>Rotifera</taxon>
        <taxon>Eurotatoria</taxon>
        <taxon>Bdelloidea</taxon>
        <taxon>Adinetida</taxon>
        <taxon>Adinetidae</taxon>
        <taxon>Adineta</taxon>
    </lineage>
</organism>
<evidence type="ECO:0000313" key="6">
    <source>
        <dbReference type="Proteomes" id="UP000663852"/>
    </source>
</evidence>
<proteinExistence type="predicted"/>
<gene>
    <name evidence="4" type="ORF">EDS130_LOCUS21071</name>
    <name evidence="3" type="ORF">XAT740_LOCUS3927</name>
</gene>
<name>A0A814QLW5_ADIRI</name>
<reference evidence="4" key="1">
    <citation type="submission" date="2021-02" db="EMBL/GenBank/DDBJ databases">
        <authorList>
            <person name="Nowell W R."/>
        </authorList>
    </citation>
    <scope>NUCLEOTIDE SEQUENCE</scope>
</reference>
<accession>A0A814QLW5</accession>
<feature type="transmembrane region" description="Helical" evidence="2">
    <location>
        <begin position="115"/>
        <end position="141"/>
    </location>
</feature>
<dbReference type="Proteomes" id="UP000663828">
    <property type="component" value="Unassembled WGS sequence"/>
</dbReference>
<keyword evidence="2" id="KW-0472">Membrane</keyword>
<feature type="region of interest" description="Disordered" evidence="1">
    <location>
        <begin position="161"/>
        <end position="185"/>
    </location>
</feature>
<dbReference type="EMBL" id="CAJNOR010000155">
    <property type="protein sequence ID" value="CAF0820356.1"/>
    <property type="molecule type" value="Genomic_DNA"/>
</dbReference>
<protein>
    <submittedName>
        <fullName evidence="4">Uncharacterized protein</fullName>
    </submittedName>
</protein>
<dbReference type="Proteomes" id="UP000663852">
    <property type="component" value="Unassembled WGS sequence"/>
</dbReference>
<evidence type="ECO:0000256" key="1">
    <source>
        <dbReference type="SAM" id="MobiDB-lite"/>
    </source>
</evidence>
<evidence type="ECO:0000313" key="4">
    <source>
        <dbReference type="EMBL" id="CAF1121361.1"/>
    </source>
</evidence>
<keyword evidence="2" id="KW-1133">Transmembrane helix</keyword>
<evidence type="ECO:0000256" key="2">
    <source>
        <dbReference type="SAM" id="Phobius"/>
    </source>
</evidence>
<evidence type="ECO:0000313" key="5">
    <source>
        <dbReference type="Proteomes" id="UP000663828"/>
    </source>
</evidence>